<keyword evidence="7" id="KW-0865">Zymogen</keyword>
<dbReference type="InterPro" id="IPR015366">
    <property type="entry name" value="S53_propep"/>
</dbReference>
<keyword evidence="4" id="KW-0378">Hydrolase</keyword>
<dbReference type="GO" id="GO:0008240">
    <property type="term" value="F:tripeptidyl-peptidase activity"/>
    <property type="evidence" value="ECO:0007669"/>
    <property type="project" value="TreeGrafter"/>
</dbReference>
<feature type="binding site" evidence="8">
    <location>
        <position position="630"/>
    </location>
    <ligand>
        <name>Ca(2+)</name>
        <dbReference type="ChEBI" id="CHEBI:29108"/>
    </ligand>
</feature>
<feature type="binding site" evidence="8">
    <location>
        <position position="611"/>
    </location>
    <ligand>
        <name>Ca(2+)</name>
        <dbReference type="ChEBI" id="CHEBI:29108"/>
    </ligand>
</feature>
<dbReference type="InterPro" id="IPR050819">
    <property type="entry name" value="Tripeptidyl-peptidase_I"/>
</dbReference>
<comment type="cofactor">
    <cofactor evidence="8">
        <name>Ca(2+)</name>
        <dbReference type="ChEBI" id="CHEBI:29108"/>
    </cofactor>
    <text evidence="8">Binds 1 Ca(2+) ion per subunit.</text>
</comment>
<dbReference type="SUPFAM" id="SSF52743">
    <property type="entry name" value="Subtilisin-like"/>
    <property type="match status" value="1"/>
</dbReference>
<organism evidence="11 12">
    <name type="scientific">Pseudogymnoascus verrucosus</name>
    <dbReference type="NCBI Taxonomy" id="342668"/>
    <lineage>
        <taxon>Eukaryota</taxon>
        <taxon>Fungi</taxon>
        <taxon>Dikarya</taxon>
        <taxon>Ascomycota</taxon>
        <taxon>Pezizomycotina</taxon>
        <taxon>Leotiomycetes</taxon>
        <taxon>Thelebolales</taxon>
        <taxon>Thelebolaceae</taxon>
        <taxon>Pseudogymnoascus</taxon>
    </lineage>
</organism>
<feature type="domain" description="Peptidase S53" evidence="10">
    <location>
        <begin position="237"/>
        <end position="652"/>
    </location>
</feature>
<evidence type="ECO:0000256" key="3">
    <source>
        <dbReference type="ARBA" id="ARBA00022723"/>
    </source>
</evidence>
<feature type="binding site" evidence="8">
    <location>
        <position position="632"/>
    </location>
    <ligand>
        <name>Ca(2+)</name>
        <dbReference type="ChEBI" id="CHEBI:29108"/>
    </ligand>
</feature>
<evidence type="ECO:0000256" key="8">
    <source>
        <dbReference type="PROSITE-ProRule" id="PRU01032"/>
    </source>
</evidence>
<dbReference type="RefSeq" id="XP_018128077.1">
    <property type="nucleotide sequence ID" value="XM_018277180.2"/>
</dbReference>
<dbReference type="InterPro" id="IPR036852">
    <property type="entry name" value="Peptidase_S8/S53_dom_sf"/>
</dbReference>
<dbReference type="AlphaFoldDB" id="A0A1B8GEU2"/>
<keyword evidence="5" id="KW-0720">Serine protease</keyword>
<reference evidence="12" key="2">
    <citation type="journal article" date="2018" name="Nat. Commun.">
        <title>Extreme sensitivity to ultraviolet light in the fungal pathogen causing white-nose syndrome of bats.</title>
        <authorList>
            <person name="Palmer J.M."/>
            <person name="Drees K.P."/>
            <person name="Foster J.T."/>
            <person name="Lindner D.L."/>
        </authorList>
    </citation>
    <scope>NUCLEOTIDE SEQUENCE [LARGE SCALE GENOMIC DNA]</scope>
    <source>
        <strain evidence="12">UAMH 10579</strain>
    </source>
</reference>
<comment type="caution">
    <text evidence="8">Lacks conserved residue(s) required for the propagation of feature annotation.</text>
</comment>
<dbReference type="GO" id="GO:0005576">
    <property type="term" value="C:extracellular region"/>
    <property type="evidence" value="ECO:0007669"/>
    <property type="project" value="UniProtKB-SubCell"/>
</dbReference>
<dbReference type="STRING" id="342668.A0A1B8GEU2"/>
<dbReference type="Pfam" id="PF09286">
    <property type="entry name" value="Pro-kuma_activ"/>
    <property type="match status" value="1"/>
</dbReference>
<protein>
    <recommendedName>
        <fullName evidence="10">Peptidase S53 domain-containing protein</fullName>
    </recommendedName>
</protein>
<dbReference type="GO" id="GO:0006508">
    <property type="term" value="P:proteolysis"/>
    <property type="evidence" value="ECO:0007669"/>
    <property type="project" value="UniProtKB-KW"/>
</dbReference>
<dbReference type="PANTHER" id="PTHR14218">
    <property type="entry name" value="PROTEASE S8 TRIPEPTIDYL PEPTIDASE I CLN2"/>
    <property type="match status" value="1"/>
</dbReference>
<evidence type="ECO:0000256" key="7">
    <source>
        <dbReference type="ARBA" id="ARBA00023145"/>
    </source>
</evidence>
<dbReference type="GeneID" id="28841133"/>
<gene>
    <name evidence="11" type="ORF">VE01_07747</name>
</gene>
<evidence type="ECO:0000259" key="10">
    <source>
        <dbReference type="PROSITE" id="PS51695"/>
    </source>
</evidence>
<dbReference type="Proteomes" id="UP000091956">
    <property type="component" value="Unassembled WGS sequence"/>
</dbReference>
<feature type="binding site" evidence="8">
    <location>
        <position position="612"/>
    </location>
    <ligand>
        <name>Ca(2+)</name>
        <dbReference type="ChEBI" id="CHEBI:29108"/>
    </ligand>
</feature>
<dbReference type="GO" id="GO:0046872">
    <property type="term" value="F:metal ion binding"/>
    <property type="evidence" value="ECO:0007669"/>
    <property type="project" value="UniProtKB-UniRule"/>
</dbReference>
<feature type="chain" id="PRO_5008608501" description="Peptidase S53 domain-containing protein" evidence="9">
    <location>
        <begin position="19"/>
        <end position="653"/>
    </location>
</feature>
<keyword evidence="12" id="KW-1185">Reference proteome</keyword>
<evidence type="ECO:0000256" key="9">
    <source>
        <dbReference type="SAM" id="SignalP"/>
    </source>
</evidence>
<sequence>MLAASLLCLLAAATLGAASPTRRYIDHVVHESLEHTPVQWTKREDFALNPGARLPLRFGLRQQNLHRMYKFIDGVSNPQSKSYGQHWTHEQVTSTFAPSDESIAAVTEWLLENGIADHRIEVGSSRLWISVNSTVEEAEMLLHTKYHAYDHDTTGQGYVACEGLYSIPQVLSEHHVDLIVPTLHFDVPLRAPTDGERRRRGERDDKRSLDLSLAHPLAIYSPQPPAGGEDLDSCNITMTPTCLRTLYSFPPAKRAAKSNSYGIAEFSPASYLGSDLDLYFSEYSPKLVGQRPIQVGIDGGAEQNATYGFNFQGRINLNLQIAMTLVAPQKVTLLQAGDDIVGASFNTVLDALDASYCTYEGGEDPTLDPTYPDQQPSGYDGPKSCGIPKPPGVLTTPVSLSEAQLTPFYEDRQCHDYAKLGLMGTTVLYSASDYGVAGVGNRCLSDDGSEVVGSGRYNPTFPGGCPYVTSVGVTQVILGINITAALAKGEQVEKAMSLGHIFPGFGYSGGGFSNVFAMPAYQEHAVHRYLASPNLSSISQYFNSTGRARAFPDVSANGVDGQVLRSSSASCSATTFGSLITQINGERLAPGKSTVGFINPALYAFHEVLKDVAIGSSPGCGTDGFPAVEGWDLVTGLGTPIYPRMLELFMSLP</sequence>
<dbReference type="CDD" id="cd11377">
    <property type="entry name" value="Pro-peptidase_S53"/>
    <property type="match status" value="1"/>
</dbReference>
<evidence type="ECO:0000256" key="1">
    <source>
        <dbReference type="ARBA" id="ARBA00004239"/>
    </source>
</evidence>
<proteinExistence type="predicted"/>
<dbReference type="CDD" id="cd04056">
    <property type="entry name" value="Peptidases_S53"/>
    <property type="match status" value="1"/>
</dbReference>
<reference evidence="11 12" key="1">
    <citation type="submission" date="2016-03" db="EMBL/GenBank/DDBJ databases">
        <title>Comparative genomics of Pseudogymnoascus destructans, the fungus causing white-nose syndrome of bats.</title>
        <authorList>
            <person name="Palmer J.M."/>
            <person name="Drees K.P."/>
            <person name="Foster J.T."/>
            <person name="Lindner D.L."/>
        </authorList>
    </citation>
    <scope>NUCLEOTIDE SEQUENCE [LARGE SCALE GENOMIC DNA]</scope>
    <source>
        <strain evidence="11 12">UAMH 10579</strain>
    </source>
</reference>
<evidence type="ECO:0000313" key="11">
    <source>
        <dbReference type="EMBL" id="OBT94344.1"/>
    </source>
</evidence>
<dbReference type="SMART" id="SM00944">
    <property type="entry name" value="Pro-kuma_activ"/>
    <property type="match status" value="1"/>
</dbReference>
<dbReference type="GO" id="GO:0004252">
    <property type="term" value="F:serine-type endopeptidase activity"/>
    <property type="evidence" value="ECO:0007669"/>
    <property type="project" value="InterPro"/>
</dbReference>
<accession>A0A1B8GEU2</accession>
<evidence type="ECO:0000256" key="4">
    <source>
        <dbReference type="ARBA" id="ARBA00022801"/>
    </source>
</evidence>
<dbReference type="SUPFAM" id="SSF54897">
    <property type="entry name" value="Protease propeptides/inhibitors"/>
    <property type="match status" value="1"/>
</dbReference>
<dbReference type="PANTHER" id="PTHR14218:SF19">
    <property type="entry name" value="SERINE PROTEASE AORO, PUTATIVE (AFU_ORTHOLOGUE AFUA_6G10250)-RELATED"/>
    <property type="match status" value="1"/>
</dbReference>
<dbReference type="Gene3D" id="3.40.50.200">
    <property type="entry name" value="Peptidase S8/S53 domain"/>
    <property type="match status" value="1"/>
</dbReference>
<keyword evidence="9" id="KW-0732">Signal</keyword>
<dbReference type="EMBL" id="KV460244">
    <property type="protein sequence ID" value="OBT94344.1"/>
    <property type="molecule type" value="Genomic_DNA"/>
</dbReference>
<keyword evidence="2" id="KW-0645">Protease</keyword>
<keyword evidence="3 8" id="KW-0479">Metal-binding</keyword>
<dbReference type="InterPro" id="IPR030400">
    <property type="entry name" value="Sedolisin_dom"/>
</dbReference>
<dbReference type="PROSITE" id="PS51695">
    <property type="entry name" value="SEDOLISIN"/>
    <property type="match status" value="1"/>
</dbReference>
<evidence type="ECO:0000256" key="2">
    <source>
        <dbReference type="ARBA" id="ARBA00022670"/>
    </source>
</evidence>
<evidence type="ECO:0000256" key="6">
    <source>
        <dbReference type="ARBA" id="ARBA00022837"/>
    </source>
</evidence>
<name>A0A1B8GEU2_9PEZI</name>
<keyword evidence="6 8" id="KW-0106">Calcium</keyword>
<evidence type="ECO:0000256" key="5">
    <source>
        <dbReference type="ARBA" id="ARBA00022825"/>
    </source>
</evidence>
<comment type="subcellular location">
    <subcellularLocation>
        <location evidence="1">Secreted</location>
        <location evidence="1">Extracellular space</location>
    </subcellularLocation>
</comment>
<evidence type="ECO:0000313" key="12">
    <source>
        <dbReference type="Proteomes" id="UP000091956"/>
    </source>
</evidence>
<feature type="signal peptide" evidence="9">
    <location>
        <begin position="1"/>
        <end position="18"/>
    </location>
</feature>